<proteinExistence type="predicted"/>
<organism evidence="1 2">
    <name type="scientific">Butyricicoccus porcorum</name>
    <dbReference type="NCBI Taxonomy" id="1945634"/>
    <lineage>
        <taxon>Bacteria</taxon>
        <taxon>Bacillati</taxon>
        <taxon>Bacillota</taxon>
        <taxon>Clostridia</taxon>
        <taxon>Eubacteriales</taxon>
        <taxon>Butyricicoccaceae</taxon>
        <taxon>Butyricicoccus</taxon>
    </lineage>
</organism>
<comment type="caution">
    <text evidence="1">The sequence shown here is derived from an EMBL/GenBank/DDBJ whole genome shotgun (WGS) entry which is preliminary data.</text>
</comment>
<dbReference type="EMBL" id="NHOC01000010">
    <property type="protein sequence ID" value="OUM19673.1"/>
    <property type="molecule type" value="Genomic_DNA"/>
</dbReference>
<protein>
    <submittedName>
        <fullName evidence="1">Uncharacterized protein</fullName>
    </submittedName>
</protein>
<keyword evidence="2" id="KW-1185">Reference proteome</keyword>
<evidence type="ECO:0000313" key="2">
    <source>
        <dbReference type="Proteomes" id="UP000194903"/>
    </source>
</evidence>
<dbReference type="AlphaFoldDB" id="A0A252F1J6"/>
<dbReference type="Proteomes" id="UP000194903">
    <property type="component" value="Unassembled WGS sequence"/>
</dbReference>
<name>A0A252F1J6_9FIRM</name>
<sequence length="67" mass="7845">MLTKEMRDAMEDQLHLYMQIAARCVEEENLTDAKAYFHRYEGAVETLYAMGLVSEVEGARWLADFWP</sequence>
<reference evidence="1 2" key="1">
    <citation type="submission" date="2017-05" db="EMBL/GenBank/DDBJ databases">
        <title>Butyricicoccus porcorum sp. nov. a butyrate-producing bacterium from the swine intestinal tract.</title>
        <authorList>
            <person name="Trachsel J."/>
            <person name="Humphrey S."/>
            <person name="Allen H.K."/>
        </authorList>
    </citation>
    <scope>NUCLEOTIDE SEQUENCE [LARGE SCALE GENOMIC DNA]</scope>
    <source>
        <strain evidence="1">BB10</strain>
    </source>
</reference>
<evidence type="ECO:0000313" key="1">
    <source>
        <dbReference type="EMBL" id="OUM19673.1"/>
    </source>
</evidence>
<gene>
    <name evidence="1" type="ORF">CBW42_10920</name>
</gene>
<accession>A0A252F1J6</accession>